<evidence type="ECO:0000313" key="1">
    <source>
        <dbReference type="EMBL" id="TMN21902.1"/>
    </source>
</evidence>
<accession>A0A5S3QIZ4</accession>
<dbReference type="Proteomes" id="UP000306980">
    <property type="component" value="Unassembled WGS sequence"/>
</dbReference>
<proteinExistence type="predicted"/>
<gene>
    <name evidence="1" type="ORF">FFL34_07080</name>
</gene>
<reference evidence="1 2" key="1">
    <citation type="submission" date="2019-05" db="EMBL/GenBank/DDBJ databases">
        <title>Genomic analysis of Lentibacillus sp. NKC220-2.</title>
        <authorList>
            <person name="Oh Y.J."/>
        </authorList>
    </citation>
    <scope>NUCLEOTIDE SEQUENCE [LARGE SCALE GENOMIC DNA]</scope>
    <source>
        <strain evidence="1 2">NKC220-2</strain>
    </source>
</reference>
<organism evidence="1 2">
    <name type="scientific">Lentibacillus cibarius</name>
    <dbReference type="NCBI Taxonomy" id="2583219"/>
    <lineage>
        <taxon>Bacteria</taxon>
        <taxon>Bacillati</taxon>
        <taxon>Bacillota</taxon>
        <taxon>Bacilli</taxon>
        <taxon>Bacillales</taxon>
        <taxon>Bacillaceae</taxon>
        <taxon>Lentibacillus</taxon>
    </lineage>
</organism>
<dbReference type="EMBL" id="VCIA01000001">
    <property type="protein sequence ID" value="TMN21902.1"/>
    <property type="molecule type" value="Genomic_DNA"/>
</dbReference>
<dbReference type="RefSeq" id="WP_138602759.1">
    <property type="nucleotide sequence ID" value="NZ_VCIA01000001.1"/>
</dbReference>
<sequence>MGEGTASVEIYYGSVKVDSVEVTVNDSTPSLSSLELKEVEEISTTDGTSTAQEFVLSDAFTVESGAVVGATLSGSSEDVKLDLDDKVLYVESGSEEAEFNNNDGDDIKLADISLALDFTTNDTTYTDGLDLEAGDKGNIVLKVTPVGETNPVATQVITVDIPVGS</sequence>
<evidence type="ECO:0000313" key="2">
    <source>
        <dbReference type="Proteomes" id="UP000306980"/>
    </source>
</evidence>
<dbReference type="AlphaFoldDB" id="A0A5S3QIZ4"/>
<comment type="caution">
    <text evidence="1">The sequence shown here is derived from an EMBL/GenBank/DDBJ whole genome shotgun (WGS) entry which is preliminary data.</text>
</comment>
<protein>
    <submittedName>
        <fullName evidence="1">Uncharacterized protein</fullName>
    </submittedName>
</protein>
<name>A0A5S3QIZ4_9BACI</name>